<dbReference type="eggNOG" id="KOG1612">
    <property type="taxonomic scope" value="Eukaryota"/>
</dbReference>
<dbReference type="GO" id="GO:0016075">
    <property type="term" value="P:rRNA catabolic process"/>
    <property type="evidence" value="ECO:0007669"/>
    <property type="project" value="TreeGrafter"/>
</dbReference>
<dbReference type="GO" id="GO:0035925">
    <property type="term" value="F:mRNA 3'-UTR AU-rich region binding"/>
    <property type="evidence" value="ECO:0007669"/>
    <property type="project" value="TreeGrafter"/>
</dbReference>
<dbReference type="GO" id="GO:0000467">
    <property type="term" value="P:exonucleolytic trimming to generate mature 3'-end of 5.8S rRNA from tricistronic rRNA transcript (SSU-rRNA, 5.8S rRNA, LSU-rRNA)"/>
    <property type="evidence" value="ECO:0007669"/>
    <property type="project" value="TreeGrafter"/>
</dbReference>
<evidence type="ECO:0000313" key="8">
    <source>
        <dbReference type="EMBL" id="EGF99885.1"/>
    </source>
</evidence>
<dbReference type="GO" id="GO:0000177">
    <property type="term" value="C:cytoplasmic exosome (RNase complex)"/>
    <property type="evidence" value="ECO:0007669"/>
    <property type="project" value="TreeGrafter"/>
</dbReference>
<dbReference type="RefSeq" id="XP_007416821.1">
    <property type="nucleotide sequence ID" value="XM_007416759.1"/>
</dbReference>
<dbReference type="InterPro" id="IPR027408">
    <property type="entry name" value="PNPase/RNase_PH_dom_sf"/>
</dbReference>
<protein>
    <recommendedName>
        <fullName evidence="6">Ribosomal RNA-processing protein 42</fullName>
    </recommendedName>
</protein>
<dbReference type="PANTHER" id="PTHR11097">
    <property type="entry name" value="EXOSOME COMPLEX EXONUCLEASE RIBOSOMAL RNA PROCESSING PROTEIN"/>
    <property type="match status" value="1"/>
</dbReference>
<organism evidence="9">
    <name type="scientific">Melampsora larici-populina (strain 98AG31 / pathotype 3-4-7)</name>
    <name type="common">Poplar leaf rust fungus</name>
    <dbReference type="NCBI Taxonomy" id="747676"/>
    <lineage>
        <taxon>Eukaryota</taxon>
        <taxon>Fungi</taxon>
        <taxon>Dikarya</taxon>
        <taxon>Basidiomycota</taxon>
        <taxon>Pucciniomycotina</taxon>
        <taxon>Pucciniomycetes</taxon>
        <taxon>Pucciniales</taxon>
        <taxon>Melampsoraceae</taxon>
        <taxon>Melampsora</taxon>
    </lineage>
</organism>
<evidence type="ECO:0000256" key="4">
    <source>
        <dbReference type="ARBA" id="ARBA00022490"/>
    </source>
</evidence>
<dbReference type="GO" id="GO:0005730">
    <property type="term" value="C:nucleolus"/>
    <property type="evidence" value="ECO:0007669"/>
    <property type="project" value="UniProtKB-SubCell"/>
</dbReference>
<dbReference type="STRING" id="747676.F4S673"/>
<evidence type="ECO:0000256" key="2">
    <source>
        <dbReference type="ARBA" id="ARBA00004604"/>
    </source>
</evidence>
<keyword evidence="5" id="KW-0271">Exosome</keyword>
<dbReference type="GO" id="GO:0034476">
    <property type="term" value="P:U5 snRNA 3'-end processing"/>
    <property type="evidence" value="ECO:0007669"/>
    <property type="project" value="TreeGrafter"/>
</dbReference>
<dbReference type="Pfam" id="PF01138">
    <property type="entry name" value="RNase_PH"/>
    <property type="match status" value="1"/>
</dbReference>
<dbReference type="GO" id="GO:0034475">
    <property type="term" value="P:U4 snRNA 3'-end processing"/>
    <property type="evidence" value="ECO:0007669"/>
    <property type="project" value="TreeGrafter"/>
</dbReference>
<keyword evidence="9" id="KW-1185">Reference proteome</keyword>
<evidence type="ECO:0000256" key="5">
    <source>
        <dbReference type="ARBA" id="ARBA00022835"/>
    </source>
</evidence>
<dbReference type="GeneID" id="18931005"/>
<feature type="domain" description="Exoribonuclease phosphorolytic" evidence="7">
    <location>
        <begin position="35"/>
        <end position="155"/>
    </location>
</feature>
<dbReference type="Proteomes" id="UP000001072">
    <property type="component" value="Unassembled WGS sequence"/>
</dbReference>
<dbReference type="GO" id="GO:0071028">
    <property type="term" value="P:nuclear mRNA surveillance"/>
    <property type="evidence" value="ECO:0007669"/>
    <property type="project" value="TreeGrafter"/>
</dbReference>
<dbReference type="GO" id="GO:0071035">
    <property type="term" value="P:nuclear polyadenylation-dependent rRNA catabolic process"/>
    <property type="evidence" value="ECO:0007669"/>
    <property type="project" value="TreeGrafter"/>
</dbReference>
<name>F4S673_MELLP</name>
<dbReference type="GO" id="GO:0071038">
    <property type="term" value="P:TRAMP-dependent tRNA surveillance pathway"/>
    <property type="evidence" value="ECO:0007669"/>
    <property type="project" value="TreeGrafter"/>
</dbReference>
<dbReference type="GO" id="GO:0000176">
    <property type="term" value="C:nuclear exosome (RNase complex)"/>
    <property type="evidence" value="ECO:0007669"/>
    <property type="project" value="TreeGrafter"/>
</dbReference>
<dbReference type="EMBL" id="GL883153">
    <property type="protein sequence ID" value="EGF99885.1"/>
    <property type="molecule type" value="Genomic_DNA"/>
</dbReference>
<dbReference type="InParanoid" id="F4S673"/>
<comment type="similarity">
    <text evidence="3">Belongs to the RNase PH family.</text>
</comment>
<evidence type="ECO:0000259" key="7">
    <source>
        <dbReference type="Pfam" id="PF01138"/>
    </source>
</evidence>
<gene>
    <name evidence="8" type="ORF">MELLADRAFT_68277</name>
</gene>
<sequence>MLLSKTEASYLSESIKPATESAHPLRADGRPLLSFRPINIITNVSAQANGSARCQLSTSSSRILTDVMVGWAKVECTVDCPPATLNTLASDPSPMYTIYLNSIFSPLGSSKQLKISSTQTWALYIDVIVLSASAGNLMDVMCLAVRAALSDLKIPKTKELGYQIQKPARPTIDGMEVDISADKSEGMDDVGIKSFLKSRKPLVAGTHGPGGGKAINFELQDTDGNLGDRLINKDDIPVVITVNVVCLQYSYG</sequence>
<dbReference type="HOGENOM" id="CLU_038194_2_0_1"/>
<dbReference type="KEGG" id="mlr:MELLADRAFT_68277"/>
<evidence type="ECO:0000256" key="1">
    <source>
        <dbReference type="ARBA" id="ARBA00004496"/>
    </source>
</evidence>
<reference evidence="9" key="1">
    <citation type="journal article" date="2011" name="Proc. Natl. Acad. Sci. U.S.A.">
        <title>Obligate biotrophy features unraveled by the genomic analysis of rust fungi.</title>
        <authorList>
            <person name="Duplessis S."/>
            <person name="Cuomo C.A."/>
            <person name="Lin Y.-C."/>
            <person name="Aerts A."/>
            <person name="Tisserant E."/>
            <person name="Veneault-Fourrey C."/>
            <person name="Joly D.L."/>
            <person name="Hacquard S."/>
            <person name="Amselem J."/>
            <person name="Cantarel B.L."/>
            <person name="Chiu R."/>
            <person name="Coutinho P.M."/>
            <person name="Feau N."/>
            <person name="Field M."/>
            <person name="Frey P."/>
            <person name="Gelhaye E."/>
            <person name="Goldberg J."/>
            <person name="Grabherr M.G."/>
            <person name="Kodira C.D."/>
            <person name="Kohler A."/>
            <person name="Kuees U."/>
            <person name="Lindquist E.A."/>
            <person name="Lucas S.M."/>
            <person name="Mago R."/>
            <person name="Mauceli E."/>
            <person name="Morin E."/>
            <person name="Murat C."/>
            <person name="Pangilinan J.L."/>
            <person name="Park R."/>
            <person name="Pearson M."/>
            <person name="Quesneville H."/>
            <person name="Rouhier N."/>
            <person name="Sakthikumar S."/>
            <person name="Salamov A.A."/>
            <person name="Schmutz J."/>
            <person name="Selles B."/>
            <person name="Shapiro H."/>
            <person name="Tanguay P."/>
            <person name="Tuskan G.A."/>
            <person name="Henrissat B."/>
            <person name="Van de Peer Y."/>
            <person name="Rouze P."/>
            <person name="Ellis J.G."/>
            <person name="Dodds P.N."/>
            <person name="Schein J.E."/>
            <person name="Zhong S."/>
            <person name="Hamelin R.C."/>
            <person name="Grigoriev I.V."/>
            <person name="Szabo L.J."/>
            <person name="Martin F."/>
        </authorList>
    </citation>
    <scope>NUCLEOTIDE SEQUENCE [LARGE SCALE GENOMIC DNA]</scope>
    <source>
        <strain evidence="9">98AG31 / pathotype 3-4-7</strain>
    </source>
</reference>
<keyword evidence="4" id="KW-0963">Cytoplasm</keyword>
<dbReference type="PANTHER" id="PTHR11097:SF8">
    <property type="entry name" value="EXOSOME COMPLEX COMPONENT RRP42"/>
    <property type="match status" value="1"/>
</dbReference>
<evidence type="ECO:0000313" key="9">
    <source>
        <dbReference type="Proteomes" id="UP000001072"/>
    </source>
</evidence>
<dbReference type="AlphaFoldDB" id="F4S673"/>
<dbReference type="InterPro" id="IPR001247">
    <property type="entry name" value="ExoRNase_PH_dom1"/>
</dbReference>
<dbReference type="Gene3D" id="3.30.230.70">
    <property type="entry name" value="GHMP Kinase, N-terminal domain"/>
    <property type="match status" value="1"/>
</dbReference>
<dbReference type="GO" id="GO:0034473">
    <property type="term" value="P:U1 snRNA 3'-end processing"/>
    <property type="evidence" value="ECO:0007669"/>
    <property type="project" value="TreeGrafter"/>
</dbReference>
<evidence type="ECO:0000256" key="3">
    <source>
        <dbReference type="ARBA" id="ARBA00006678"/>
    </source>
</evidence>
<proteinExistence type="inferred from homology"/>
<dbReference type="OrthoDB" id="272245at2759"/>
<dbReference type="SUPFAM" id="SSF54211">
    <property type="entry name" value="Ribosomal protein S5 domain 2-like"/>
    <property type="match status" value="1"/>
</dbReference>
<accession>F4S673</accession>
<dbReference type="InterPro" id="IPR020568">
    <property type="entry name" value="Ribosomal_Su5_D2-typ_SF"/>
</dbReference>
<comment type="subcellular location">
    <subcellularLocation>
        <location evidence="1">Cytoplasm</location>
    </subcellularLocation>
    <subcellularLocation>
        <location evidence="2">Nucleus</location>
        <location evidence="2">Nucleolus</location>
    </subcellularLocation>
</comment>
<dbReference type="VEuPathDB" id="FungiDB:MELLADRAFT_68277"/>
<dbReference type="InterPro" id="IPR050590">
    <property type="entry name" value="Exosome_comp_Rrp42_subfam"/>
</dbReference>
<evidence type="ECO:0000256" key="6">
    <source>
        <dbReference type="ARBA" id="ARBA00042523"/>
    </source>
</evidence>